<dbReference type="InterPro" id="IPR011032">
    <property type="entry name" value="GroES-like_sf"/>
</dbReference>
<dbReference type="PANTHER" id="PTHR11695:SF294">
    <property type="entry name" value="RETICULON-4-INTERACTING PROTEIN 1, MITOCHONDRIAL"/>
    <property type="match status" value="1"/>
</dbReference>
<dbReference type="Gene3D" id="3.90.180.10">
    <property type="entry name" value="Medium-chain alcohol dehydrogenases, catalytic domain"/>
    <property type="match status" value="1"/>
</dbReference>
<dbReference type="RefSeq" id="WP_011496675.1">
    <property type="nucleotide sequence ID" value="NC_007954.1"/>
</dbReference>
<evidence type="ECO:0000313" key="3">
    <source>
        <dbReference type="Proteomes" id="UP000001982"/>
    </source>
</evidence>
<dbReference type="SUPFAM" id="SSF51735">
    <property type="entry name" value="NAD(P)-binding Rossmann-fold domains"/>
    <property type="match status" value="1"/>
</dbReference>
<dbReference type="InterPro" id="IPR036291">
    <property type="entry name" value="NAD(P)-bd_dom_sf"/>
</dbReference>
<accession>Q12M04</accession>
<proteinExistence type="predicted"/>
<dbReference type="InterPro" id="IPR020843">
    <property type="entry name" value="ER"/>
</dbReference>
<protein>
    <submittedName>
        <fullName evidence="2">Alcohol dehydrogenase GroES-like protein</fullName>
    </submittedName>
</protein>
<dbReference type="Proteomes" id="UP000001982">
    <property type="component" value="Chromosome"/>
</dbReference>
<dbReference type="AlphaFoldDB" id="Q12M04"/>
<dbReference type="eggNOG" id="COG0604">
    <property type="taxonomic scope" value="Bacteria"/>
</dbReference>
<gene>
    <name evidence="2" type="ordered locus">Sden_2242</name>
</gene>
<dbReference type="CDD" id="cd05289">
    <property type="entry name" value="MDR_like_2"/>
    <property type="match status" value="1"/>
</dbReference>
<dbReference type="Pfam" id="PF13602">
    <property type="entry name" value="ADH_zinc_N_2"/>
    <property type="match status" value="1"/>
</dbReference>
<dbReference type="Pfam" id="PF08240">
    <property type="entry name" value="ADH_N"/>
    <property type="match status" value="1"/>
</dbReference>
<dbReference type="SUPFAM" id="SSF50129">
    <property type="entry name" value="GroES-like"/>
    <property type="match status" value="1"/>
</dbReference>
<dbReference type="KEGG" id="sdn:Sden_2242"/>
<dbReference type="GO" id="GO:0016491">
    <property type="term" value="F:oxidoreductase activity"/>
    <property type="evidence" value="ECO:0007669"/>
    <property type="project" value="InterPro"/>
</dbReference>
<dbReference type="InterPro" id="IPR013154">
    <property type="entry name" value="ADH-like_N"/>
</dbReference>
<dbReference type="PANTHER" id="PTHR11695">
    <property type="entry name" value="ALCOHOL DEHYDROGENASE RELATED"/>
    <property type="match status" value="1"/>
</dbReference>
<organism evidence="2 3">
    <name type="scientific">Shewanella denitrificans (strain OS217 / ATCC BAA-1090 / DSM 15013)</name>
    <dbReference type="NCBI Taxonomy" id="318161"/>
    <lineage>
        <taxon>Bacteria</taxon>
        <taxon>Pseudomonadati</taxon>
        <taxon>Pseudomonadota</taxon>
        <taxon>Gammaproteobacteria</taxon>
        <taxon>Alteromonadales</taxon>
        <taxon>Shewanellaceae</taxon>
        <taxon>Shewanella</taxon>
    </lineage>
</organism>
<dbReference type="InterPro" id="IPR050700">
    <property type="entry name" value="YIM1/Zinc_Alcohol_DH_Fams"/>
</dbReference>
<dbReference type="SMART" id="SM00829">
    <property type="entry name" value="PKS_ER"/>
    <property type="match status" value="1"/>
</dbReference>
<name>Q12M04_SHEDO</name>
<dbReference type="EMBL" id="CP000302">
    <property type="protein sequence ID" value="ABE55522.1"/>
    <property type="molecule type" value="Genomic_DNA"/>
</dbReference>
<dbReference type="Gene3D" id="3.40.50.720">
    <property type="entry name" value="NAD(P)-binding Rossmann-like Domain"/>
    <property type="match status" value="1"/>
</dbReference>
<evidence type="ECO:0000313" key="2">
    <source>
        <dbReference type="EMBL" id="ABE55522.1"/>
    </source>
</evidence>
<evidence type="ECO:0000259" key="1">
    <source>
        <dbReference type="SMART" id="SM00829"/>
    </source>
</evidence>
<keyword evidence="3" id="KW-1185">Reference proteome</keyword>
<dbReference type="HOGENOM" id="CLU_026673_3_3_6"/>
<dbReference type="STRING" id="318161.Sden_2242"/>
<sequence length="314" mass="34205">MKAIYIKQYGDKEQLIYGELPKPQIAPQQVLIKVAAAGINPVDFHVRNGMFKDSDMHQLPLILGWDAAGEIAEIGKDVSQFAVGDKVFTFAPIAGQGAYAEFLTVDADFVSVKPNNLDMASSAAVPLAALTAWQGLMTEGKLQAGQRVLIHNASGAVGQFAVQMAKQAGAEVIATASSRKRDLVLSLGADEFIDYRNESFEDKATDVDLVFAAMGGNDILPRSLKTLKSGGRLVSTFDEIPHAEASALGIEFIRMWVKPSQQELVILKELIEQGQLRVKIDSIFPWEQVKLAHERSENQLAVGKIVLNIDPTQF</sequence>
<dbReference type="OrthoDB" id="9785812at2"/>
<reference evidence="2 3" key="1">
    <citation type="submission" date="2006-03" db="EMBL/GenBank/DDBJ databases">
        <title>Complete sequence of Shewanella denitrificans OS217.</title>
        <authorList>
            <consortium name="US DOE Joint Genome Institute"/>
            <person name="Copeland A."/>
            <person name="Lucas S."/>
            <person name="Lapidus A."/>
            <person name="Barry K."/>
            <person name="Detter J.C."/>
            <person name="Glavina del Rio T."/>
            <person name="Hammon N."/>
            <person name="Israni S."/>
            <person name="Dalin E."/>
            <person name="Tice H."/>
            <person name="Pitluck S."/>
            <person name="Brettin T."/>
            <person name="Bruce D."/>
            <person name="Han C."/>
            <person name="Tapia R."/>
            <person name="Gilna P."/>
            <person name="Kiss H."/>
            <person name="Schmutz J."/>
            <person name="Larimer F."/>
            <person name="Land M."/>
            <person name="Hauser L."/>
            <person name="Kyrpides N."/>
            <person name="Lykidis A."/>
            <person name="Richardson P."/>
        </authorList>
    </citation>
    <scope>NUCLEOTIDE SEQUENCE [LARGE SCALE GENOMIC DNA]</scope>
    <source>
        <strain evidence="3">OS217 / ATCC BAA-1090 / DSM 15013</strain>
    </source>
</reference>
<feature type="domain" description="Enoyl reductase (ER)" evidence="1">
    <location>
        <begin position="10"/>
        <end position="307"/>
    </location>
</feature>